<dbReference type="EMBL" id="ML976616">
    <property type="protein sequence ID" value="KAF1845496.1"/>
    <property type="molecule type" value="Genomic_DNA"/>
</dbReference>
<dbReference type="GeneID" id="63848274"/>
<dbReference type="OrthoDB" id="3733501at2759"/>
<reference evidence="1" key="1">
    <citation type="submission" date="2020-01" db="EMBL/GenBank/DDBJ databases">
        <authorList>
            <consortium name="DOE Joint Genome Institute"/>
            <person name="Haridas S."/>
            <person name="Albert R."/>
            <person name="Binder M."/>
            <person name="Bloem J."/>
            <person name="Labutti K."/>
            <person name="Salamov A."/>
            <person name="Andreopoulos B."/>
            <person name="Baker S.E."/>
            <person name="Barry K."/>
            <person name="Bills G."/>
            <person name="Bluhm B.H."/>
            <person name="Cannon C."/>
            <person name="Castanera R."/>
            <person name="Culley D.E."/>
            <person name="Daum C."/>
            <person name="Ezra D."/>
            <person name="Gonzalez J.B."/>
            <person name="Henrissat B."/>
            <person name="Kuo A."/>
            <person name="Liang C."/>
            <person name="Lipzen A."/>
            <person name="Lutzoni F."/>
            <person name="Magnuson J."/>
            <person name="Mondo S."/>
            <person name="Nolan M."/>
            <person name="Ohm R."/>
            <person name="Pangilinan J."/>
            <person name="Park H.-J."/>
            <person name="Ramirez L."/>
            <person name="Alfaro M."/>
            <person name="Sun H."/>
            <person name="Tritt A."/>
            <person name="Yoshinaga Y."/>
            <person name="Zwiers L.-H."/>
            <person name="Turgeon B.G."/>
            <person name="Goodwin S.B."/>
            <person name="Spatafora J.W."/>
            <person name="Crous P.W."/>
            <person name="Grigoriev I.V."/>
        </authorList>
    </citation>
    <scope>NUCLEOTIDE SEQUENCE</scope>
    <source>
        <strain evidence="1">CBS 394.84</strain>
    </source>
</reference>
<proteinExistence type="predicted"/>
<dbReference type="Proteomes" id="UP000800039">
    <property type="component" value="Unassembled WGS sequence"/>
</dbReference>
<keyword evidence="2" id="KW-1185">Reference proteome</keyword>
<comment type="caution">
    <text evidence="1">The sequence shown here is derived from an EMBL/GenBank/DDBJ whole genome shotgun (WGS) entry which is preliminary data.</text>
</comment>
<dbReference type="RefSeq" id="XP_040788059.1">
    <property type="nucleotide sequence ID" value="XM_040931022.1"/>
</dbReference>
<evidence type="ECO:0008006" key="3">
    <source>
        <dbReference type="Google" id="ProtNLM"/>
    </source>
</evidence>
<evidence type="ECO:0000313" key="1">
    <source>
        <dbReference type="EMBL" id="KAF1845496.1"/>
    </source>
</evidence>
<name>A0A9P4L7Z5_9PLEO</name>
<protein>
    <recommendedName>
        <fullName evidence="3">F-box domain-containing protein</fullName>
    </recommendedName>
</protein>
<evidence type="ECO:0000313" key="2">
    <source>
        <dbReference type="Proteomes" id="UP000800039"/>
    </source>
</evidence>
<organism evidence="1 2">
    <name type="scientific">Cucurbitaria berberidis CBS 394.84</name>
    <dbReference type="NCBI Taxonomy" id="1168544"/>
    <lineage>
        <taxon>Eukaryota</taxon>
        <taxon>Fungi</taxon>
        <taxon>Dikarya</taxon>
        <taxon>Ascomycota</taxon>
        <taxon>Pezizomycotina</taxon>
        <taxon>Dothideomycetes</taxon>
        <taxon>Pleosporomycetidae</taxon>
        <taxon>Pleosporales</taxon>
        <taxon>Pleosporineae</taxon>
        <taxon>Cucurbitariaceae</taxon>
        <taxon>Cucurbitaria</taxon>
    </lineage>
</organism>
<dbReference type="AlphaFoldDB" id="A0A9P4L7Z5"/>
<accession>A0A9P4L7Z5</accession>
<sequence>MPGFLDLPLELRNHVYELLLGQELEPSFRGVMVVSEQYVKNDLPLRCFRSLLRVCRQINCEFEHAIQHLVASKQLDYTLDITFSHGRPYFSLTWIRFPSLSPTINHLSINVDLRTREPLRDGLTESSMPREGELTHLLEDSGKNFAVQLFDYIAILLKTLATLLSHGNSNFRVLYTEVVTLNFRTPTKLILPIRSGLHNDTQYTRRVHVDKASAQSLHETMQDTLKATSQRFKAFNASECDRLFPLIQIGSLRFATEGEVWGEGHNLVLAHDDFQWLRY</sequence>
<gene>
    <name evidence="1" type="ORF">K460DRAFT_337768</name>
</gene>